<keyword evidence="3" id="KW-0732">Signal</keyword>
<feature type="coiled-coil region" evidence="1">
    <location>
        <begin position="33"/>
        <end position="83"/>
    </location>
</feature>
<evidence type="ECO:0000256" key="3">
    <source>
        <dbReference type="SAM" id="SignalP"/>
    </source>
</evidence>
<sequence precursor="true">MRKVIATLWLAAALLLCGLPALAQDGRELVETLMSIQRAMNEVRADIADVETQMADAPNRARREAIGQELTELRTKLARQRQNFETIASGLNLQAATDKTEENLDWQAELKELISPLLKELKQITDRPREIDRLRTEIAAHQSRLQGADKAMARIGEVRASAVDPELQTALDNLELKWREHKEQLLSDIAVTRYQLEQKLSEEQSFAASARNIFESFFKSRGKNLLVAVGAFFLVFFALRFLHGVIHRRTPMQRMEQESFLLRLFDVLFYMGIVLAASTASLVVLYLSGDWVLLGLTFILLVAIVWSAKEGLRRFWEQGKLILNIGGVRVGERIIWNGLPWRVETLHYYSTLVNPAFSGGRIRVQLNDLIEQVSRPLGNEEDWFPSREGDWVMLADGSYGQVQRQTPEHVRLQLIGGSHKTFQIADYLGQTPRNLSQSFTVGTTFGVDYKHQAIATHEIPETFRAAVEEGIRHAGLGDMLDSVSADFKAAGASSLDIGVWTTMKEGAGHKFYAIERLMQRICTETCTARGWEIPFTQITVHQAE</sequence>
<organism evidence="4 5">
    <name type="scientific">Desulfocurvibacter africanus subsp. africanus str. Walvis Bay</name>
    <dbReference type="NCBI Taxonomy" id="690850"/>
    <lineage>
        <taxon>Bacteria</taxon>
        <taxon>Pseudomonadati</taxon>
        <taxon>Thermodesulfobacteriota</taxon>
        <taxon>Desulfovibrionia</taxon>
        <taxon>Desulfovibrionales</taxon>
        <taxon>Desulfovibrionaceae</taxon>
        <taxon>Desulfocurvibacter</taxon>
    </lineage>
</organism>
<dbReference type="HOGENOM" id="CLU_022475_0_0_7"/>
<evidence type="ECO:0000313" key="4">
    <source>
        <dbReference type="EMBL" id="EGJ50335.1"/>
    </source>
</evidence>
<feature type="transmembrane region" description="Helical" evidence="2">
    <location>
        <begin position="291"/>
        <end position="308"/>
    </location>
</feature>
<accession>F3Z391</accession>
<feature type="transmembrane region" description="Helical" evidence="2">
    <location>
        <begin position="267"/>
        <end position="285"/>
    </location>
</feature>
<evidence type="ECO:0000313" key="5">
    <source>
        <dbReference type="Proteomes" id="UP000007844"/>
    </source>
</evidence>
<keyword evidence="1" id="KW-0175">Coiled coil</keyword>
<keyword evidence="2" id="KW-0472">Membrane</keyword>
<dbReference type="Proteomes" id="UP000007844">
    <property type="component" value="Chromosome"/>
</dbReference>
<feature type="transmembrane region" description="Helical" evidence="2">
    <location>
        <begin position="225"/>
        <end position="246"/>
    </location>
</feature>
<reference evidence="4 5" key="1">
    <citation type="journal article" date="2011" name="J. Bacteriol.">
        <title>Genome sequence of the mercury-methylating and pleomorphic Desulfovibrio africanus Strain Walvis Bay.</title>
        <authorList>
            <person name="Brown S.D."/>
            <person name="Wall J.D."/>
            <person name="Kucken A.M."/>
            <person name="Gilmour C.C."/>
            <person name="Podar M."/>
            <person name="Brandt C.C."/>
            <person name="Teshima H."/>
            <person name="Detter J.C."/>
            <person name="Han C.S."/>
            <person name="Land M.L."/>
            <person name="Lucas S."/>
            <person name="Han J."/>
            <person name="Pennacchio L."/>
            <person name="Nolan M."/>
            <person name="Pitluck S."/>
            <person name="Woyke T."/>
            <person name="Goodwin L."/>
            <person name="Palumbo A.V."/>
            <person name="Elias D.A."/>
        </authorList>
    </citation>
    <scope>NUCLEOTIDE SEQUENCE [LARGE SCALE GENOMIC DNA]</scope>
    <source>
        <strain evidence="4 5">Walvis Bay</strain>
    </source>
</reference>
<dbReference type="STRING" id="690850.Desaf_2006"/>
<keyword evidence="2" id="KW-0812">Transmembrane</keyword>
<gene>
    <name evidence="4" type="ORF">Desaf_2006</name>
</gene>
<dbReference type="eggNOG" id="COG1196">
    <property type="taxonomic scope" value="Bacteria"/>
</dbReference>
<keyword evidence="2" id="KW-1133">Transmembrane helix</keyword>
<dbReference type="AlphaFoldDB" id="F3Z391"/>
<protein>
    <recommendedName>
        <fullName evidence="6">MscS Mechanosensitive ion channel</fullName>
    </recommendedName>
</protein>
<dbReference type="KEGG" id="daf:Desaf_2006"/>
<dbReference type="EMBL" id="CP003221">
    <property type="protein sequence ID" value="EGJ50335.1"/>
    <property type="molecule type" value="Genomic_DNA"/>
</dbReference>
<evidence type="ECO:0000256" key="2">
    <source>
        <dbReference type="SAM" id="Phobius"/>
    </source>
</evidence>
<evidence type="ECO:0000256" key="1">
    <source>
        <dbReference type="SAM" id="Coils"/>
    </source>
</evidence>
<feature type="signal peptide" evidence="3">
    <location>
        <begin position="1"/>
        <end position="23"/>
    </location>
</feature>
<feature type="chain" id="PRO_5003303338" description="MscS Mechanosensitive ion channel" evidence="3">
    <location>
        <begin position="24"/>
        <end position="544"/>
    </location>
</feature>
<proteinExistence type="predicted"/>
<name>F3Z391_DESAF</name>
<keyword evidence="5" id="KW-1185">Reference proteome</keyword>
<evidence type="ECO:0008006" key="6">
    <source>
        <dbReference type="Google" id="ProtNLM"/>
    </source>
</evidence>
<dbReference type="RefSeq" id="WP_014260084.1">
    <property type="nucleotide sequence ID" value="NC_016629.1"/>
</dbReference>